<name>A0A3S1D888_9BACL</name>
<dbReference type="Proteomes" id="UP000272464">
    <property type="component" value="Unassembled WGS sequence"/>
</dbReference>
<dbReference type="GO" id="GO:0051213">
    <property type="term" value="F:dioxygenase activity"/>
    <property type="evidence" value="ECO:0007669"/>
    <property type="project" value="UniProtKB-KW"/>
</dbReference>
<dbReference type="Pfam" id="PF00903">
    <property type="entry name" value="Glyoxalase"/>
    <property type="match status" value="2"/>
</dbReference>
<feature type="domain" description="VOC" evidence="1">
    <location>
        <begin position="2"/>
        <end position="126"/>
    </location>
</feature>
<accession>A0A3S1D888</accession>
<dbReference type="PROSITE" id="PS51819">
    <property type="entry name" value="VOC"/>
    <property type="match status" value="2"/>
</dbReference>
<evidence type="ECO:0000313" key="3">
    <source>
        <dbReference type="Proteomes" id="UP000272464"/>
    </source>
</evidence>
<dbReference type="Gene3D" id="3.10.180.10">
    <property type="entry name" value="2,3-Dihydroxybiphenyl 1,2-Dioxygenase, domain 1"/>
    <property type="match status" value="2"/>
</dbReference>
<evidence type="ECO:0000313" key="2">
    <source>
        <dbReference type="EMBL" id="RUT30465.1"/>
    </source>
</evidence>
<dbReference type="InterPro" id="IPR037523">
    <property type="entry name" value="VOC_core"/>
</dbReference>
<dbReference type="PANTHER" id="PTHR36110:SF2">
    <property type="entry name" value="RING-CLEAVING DIOXYGENASE MHQE-RELATED"/>
    <property type="match status" value="1"/>
</dbReference>
<dbReference type="AlphaFoldDB" id="A0A3S1D888"/>
<dbReference type="InterPro" id="IPR004360">
    <property type="entry name" value="Glyas_Fos-R_dOase_dom"/>
</dbReference>
<comment type="caution">
    <text evidence="2">The sequence shown here is derived from an EMBL/GenBank/DDBJ whole genome shotgun (WGS) entry which is preliminary data.</text>
</comment>
<dbReference type="CDD" id="cd08347">
    <property type="entry name" value="PcpA_C_like"/>
    <property type="match status" value="1"/>
</dbReference>
<keyword evidence="3" id="KW-1185">Reference proteome</keyword>
<keyword evidence="2" id="KW-0223">Dioxygenase</keyword>
<dbReference type="EMBL" id="RZNX01000004">
    <property type="protein sequence ID" value="RUT30465.1"/>
    <property type="molecule type" value="Genomic_DNA"/>
</dbReference>
<feature type="domain" description="VOC" evidence="1">
    <location>
        <begin position="147"/>
        <end position="264"/>
    </location>
</feature>
<dbReference type="OrthoDB" id="9785698at2"/>
<dbReference type="InterPro" id="IPR029068">
    <property type="entry name" value="Glyas_Bleomycin-R_OHBP_Dase"/>
</dbReference>
<organism evidence="2 3">
    <name type="scientific">Paenibacillus zeisoli</name>
    <dbReference type="NCBI Taxonomy" id="2496267"/>
    <lineage>
        <taxon>Bacteria</taxon>
        <taxon>Bacillati</taxon>
        <taxon>Bacillota</taxon>
        <taxon>Bacilli</taxon>
        <taxon>Bacillales</taxon>
        <taxon>Paenibacillaceae</taxon>
        <taxon>Paenibacillus</taxon>
    </lineage>
</organism>
<protein>
    <submittedName>
        <fullName evidence="2">Ring-cleaving dioxygenase</fullName>
    </submittedName>
</protein>
<evidence type="ECO:0000259" key="1">
    <source>
        <dbReference type="PROSITE" id="PS51819"/>
    </source>
</evidence>
<dbReference type="RefSeq" id="WP_127199397.1">
    <property type="nucleotide sequence ID" value="NZ_RZNX01000004.1"/>
</dbReference>
<keyword evidence="2" id="KW-0560">Oxidoreductase</keyword>
<dbReference type="SUPFAM" id="SSF54593">
    <property type="entry name" value="Glyoxalase/Bleomycin resistance protein/Dihydroxybiphenyl dioxygenase"/>
    <property type="match status" value="1"/>
</dbReference>
<proteinExistence type="predicted"/>
<dbReference type="InterPro" id="IPR052537">
    <property type="entry name" value="Extradiol_RC_dioxygenase"/>
</dbReference>
<gene>
    <name evidence="2" type="ORF">EJP77_11530</name>
</gene>
<sequence length="310" mass="35035">MGIHHITAFVSDVQENVDFYTSVLGLRLVKRTINYDVPDVYHLYFGNEKGSPGTIMTFFPQEDAHVGILGGGQVGVTVFAVPPRSLLYWRERLSKYGIQTMENTRFGEEYIRFADNSGLLIDLVERIEGRPSGWTAGGVPIPYAIKGFGGAMLFSMAPGRTQSVLKDVLGLTLYGEEEGLMRFKAAGDLGNWIDISTSSIPRGAMGSGTVHHIAWRAKDEHEQQMWREVIDRYGMHPTNVKDRQYFKAMYFREPGGILFEIATDSPGFDVDEPEALLGRSLKLPEWLEPQREQIERQLKPFEVRSLEIER</sequence>
<dbReference type="PANTHER" id="PTHR36110">
    <property type="entry name" value="RING-CLEAVING DIOXYGENASE MHQE-RELATED"/>
    <property type="match status" value="1"/>
</dbReference>
<reference evidence="2 3" key="1">
    <citation type="submission" date="2018-12" db="EMBL/GenBank/DDBJ databases">
        <authorList>
            <person name="Sun L."/>
            <person name="Chen Z."/>
        </authorList>
    </citation>
    <scope>NUCLEOTIDE SEQUENCE [LARGE SCALE GENOMIC DNA]</scope>
    <source>
        <strain evidence="2 3">3-5-3</strain>
    </source>
</reference>